<feature type="transmembrane region" description="Helical" evidence="1">
    <location>
        <begin position="388"/>
        <end position="410"/>
    </location>
</feature>
<feature type="transmembrane region" description="Helical" evidence="1">
    <location>
        <begin position="251"/>
        <end position="272"/>
    </location>
</feature>
<organism evidence="2 3">
    <name type="scientific">Belliella buryatensis</name>
    <dbReference type="NCBI Taxonomy" id="1500549"/>
    <lineage>
        <taxon>Bacteria</taxon>
        <taxon>Pseudomonadati</taxon>
        <taxon>Bacteroidota</taxon>
        <taxon>Cytophagia</taxon>
        <taxon>Cytophagales</taxon>
        <taxon>Cyclobacteriaceae</taxon>
        <taxon>Belliella</taxon>
    </lineage>
</organism>
<evidence type="ECO:0008006" key="4">
    <source>
        <dbReference type="Google" id="ProtNLM"/>
    </source>
</evidence>
<feature type="transmembrane region" description="Helical" evidence="1">
    <location>
        <begin position="218"/>
        <end position="239"/>
    </location>
</feature>
<keyword evidence="1" id="KW-0812">Transmembrane</keyword>
<dbReference type="Proteomes" id="UP000198480">
    <property type="component" value="Unassembled WGS sequence"/>
</dbReference>
<feature type="transmembrane region" description="Helical" evidence="1">
    <location>
        <begin position="187"/>
        <end position="212"/>
    </location>
</feature>
<proteinExistence type="predicted"/>
<feature type="transmembrane region" description="Helical" evidence="1">
    <location>
        <begin position="351"/>
        <end position="367"/>
    </location>
</feature>
<sequence>MMKQSIISLQDQPSELEKLYRKNKVAFRQEFTANYDQIKEQPWAEFWQERLSYDAESITWGSLKEWRFVVIAALIAGIYAKFPAIFDLKEDYFYPRNIGFLVFPFLTAYFAWKNQLSEKIIATLAVILGISLLYINVLPANETSDTWVLVCMHLPILLWAVLGYAFVGKSSISGRLAFLRCNGDTVIMGGLLLLGGGILTGVTLGLFSLIGLNIGEFYMNYIAVFGLAAAPLVATQLTQSNPQLINKVSPVIARIFSPLVLVMLVIYLGAIVFSGKDPYNDREFLLLFNVLLIGVMGLIFFSVAETSAGEKSRSAIWILTLLSWVTVLVNVVALSAIAFRISTWGFTPNRTAVLGINILMLIHLLRVSKTLIQVIRGKEPISKIGKSIVEYLPIYVIWVILVVFTFPLIFGF</sequence>
<evidence type="ECO:0000256" key="1">
    <source>
        <dbReference type="SAM" id="Phobius"/>
    </source>
</evidence>
<dbReference type="RefSeq" id="WP_317045570.1">
    <property type="nucleotide sequence ID" value="NZ_FZOK01000002.1"/>
</dbReference>
<keyword evidence="3" id="KW-1185">Reference proteome</keyword>
<accession>A0A239B1Q7</accession>
<keyword evidence="1" id="KW-0472">Membrane</keyword>
<feature type="transmembrane region" description="Helical" evidence="1">
    <location>
        <begin position="146"/>
        <end position="167"/>
    </location>
</feature>
<feature type="transmembrane region" description="Helical" evidence="1">
    <location>
        <begin position="92"/>
        <end position="112"/>
    </location>
</feature>
<feature type="transmembrane region" description="Helical" evidence="1">
    <location>
        <begin position="119"/>
        <end position="140"/>
    </location>
</feature>
<dbReference type="EMBL" id="FZOK01000002">
    <property type="protein sequence ID" value="SNS01807.1"/>
    <property type="molecule type" value="Genomic_DNA"/>
</dbReference>
<feature type="transmembrane region" description="Helical" evidence="1">
    <location>
        <begin position="316"/>
        <end position="339"/>
    </location>
</feature>
<name>A0A239B1Q7_9BACT</name>
<protein>
    <recommendedName>
        <fullName evidence="4">DUF4153 domain-containing protein</fullName>
    </recommendedName>
</protein>
<feature type="transmembrane region" description="Helical" evidence="1">
    <location>
        <begin position="284"/>
        <end position="304"/>
    </location>
</feature>
<keyword evidence="1" id="KW-1133">Transmembrane helix</keyword>
<dbReference type="AlphaFoldDB" id="A0A239B1Q7"/>
<evidence type="ECO:0000313" key="2">
    <source>
        <dbReference type="EMBL" id="SNS01807.1"/>
    </source>
</evidence>
<reference evidence="3" key="1">
    <citation type="submission" date="2017-06" db="EMBL/GenBank/DDBJ databases">
        <authorList>
            <person name="Varghese N."/>
            <person name="Submissions S."/>
        </authorList>
    </citation>
    <scope>NUCLEOTIDE SEQUENCE [LARGE SCALE GENOMIC DNA]</scope>
    <source>
        <strain evidence="3">5C</strain>
    </source>
</reference>
<gene>
    <name evidence="2" type="ORF">SAMN06295967_10269</name>
</gene>
<evidence type="ECO:0000313" key="3">
    <source>
        <dbReference type="Proteomes" id="UP000198480"/>
    </source>
</evidence>
<feature type="transmembrane region" description="Helical" evidence="1">
    <location>
        <begin position="68"/>
        <end position="86"/>
    </location>
</feature>